<dbReference type="CDD" id="cd06261">
    <property type="entry name" value="TM_PBP2"/>
    <property type="match status" value="1"/>
</dbReference>
<dbReference type="InterPro" id="IPR000515">
    <property type="entry name" value="MetI-like"/>
</dbReference>
<comment type="similarity">
    <text evidence="7">Belongs to the binding-protein-dependent transport system permease family.</text>
</comment>
<dbReference type="PROSITE" id="PS50928">
    <property type="entry name" value="ABC_TM1"/>
    <property type="match status" value="1"/>
</dbReference>
<evidence type="ECO:0000256" key="5">
    <source>
        <dbReference type="ARBA" id="ARBA00022989"/>
    </source>
</evidence>
<dbReference type="SUPFAM" id="SSF161098">
    <property type="entry name" value="MetI-like"/>
    <property type="match status" value="1"/>
</dbReference>
<dbReference type="PANTHER" id="PTHR30193">
    <property type="entry name" value="ABC TRANSPORTER PERMEASE PROTEIN"/>
    <property type="match status" value="1"/>
</dbReference>
<feature type="transmembrane region" description="Helical" evidence="7">
    <location>
        <begin position="73"/>
        <end position="95"/>
    </location>
</feature>
<gene>
    <name evidence="9" type="ORF">E1809_14140</name>
</gene>
<evidence type="ECO:0000256" key="3">
    <source>
        <dbReference type="ARBA" id="ARBA00022475"/>
    </source>
</evidence>
<dbReference type="EMBL" id="SMRU01000016">
    <property type="protein sequence ID" value="TDF94231.1"/>
    <property type="molecule type" value="Genomic_DNA"/>
</dbReference>
<keyword evidence="5 7" id="KW-1133">Transmembrane helix</keyword>
<feature type="transmembrane region" description="Helical" evidence="7">
    <location>
        <begin position="107"/>
        <end position="128"/>
    </location>
</feature>
<evidence type="ECO:0000256" key="1">
    <source>
        <dbReference type="ARBA" id="ARBA00004651"/>
    </source>
</evidence>
<accession>A0A4R5KFR9</accession>
<evidence type="ECO:0000313" key="10">
    <source>
        <dbReference type="Proteomes" id="UP000295511"/>
    </source>
</evidence>
<keyword evidence="2 7" id="KW-0813">Transport</keyword>
<comment type="caution">
    <text evidence="9">The sequence shown here is derived from an EMBL/GenBank/DDBJ whole genome shotgun (WGS) entry which is preliminary data.</text>
</comment>
<feature type="transmembrane region" description="Helical" evidence="7">
    <location>
        <begin position="222"/>
        <end position="244"/>
    </location>
</feature>
<evidence type="ECO:0000256" key="7">
    <source>
        <dbReference type="RuleBase" id="RU363032"/>
    </source>
</evidence>
<evidence type="ECO:0000313" key="9">
    <source>
        <dbReference type="EMBL" id="TDF94231.1"/>
    </source>
</evidence>
<name>A0A4R5KFR9_9MICC</name>
<dbReference type="OrthoDB" id="3614395at2"/>
<comment type="subcellular location">
    <subcellularLocation>
        <location evidence="1 7">Cell membrane</location>
        <topology evidence="1 7">Multi-pass membrane protein</topology>
    </subcellularLocation>
</comment>
<dbReference type="PANTHER" id="PTHR30193:SF37">
    <property type="entry name" value="INNER MEMBRANE ABC TRANSPORTER PERMEASE PROTEIN YCJO"/>
    <property type="match status" value="1"/>
</dbReference>
<sequence length="300" mass="32183">MSVSSASSRRVLERGPSGWLAAPALFFFLLFAIIPLAGVFFLSFTKWDGLGEIKLDGFSSWTTVLTDPVTGNALWVTAKIMFFSFIVQAPISLLLGVFTSASQKYRAVLAVLYFVPLLLSSAAVAIAYKALLDPNFGLGPGLGIPFLAQDWLGNSDLVLFVVVFVIAWQFVPFHTLIYQGGVRQIPASLYEAAQIDGAGRVQQFFAITLPQLKYTIITSSTLMVVGSLAYFDLVFVLTGGGPGYSTRLLPLHMYLTGFKANDMGAASALGVILVVIGLALALILQRLGGKNRNASQLEGA</sequence>
<protein>
    <submittedName>
        <fullName evidence="9">Sugar ABC transporter permease</fullName>
    </submittedName>
</protein>
<keyword evidence="6 7" id="KW-0472">Membrane</keyword>
<feature type="transmembrane region" description="Helical" evidence="7">
    <location>
        <begin position="20"/>
        <end position="44"/>
    </location>
</feature>
<reference evidence="9 10" key="1">
    <citation type="submission" date="2019-03" db="EMBL/GenBank/DDBJ databases">
        <title>Whole genome sequence of Arthrobacter sp JH1-1.</title>
        <authorList>
            <person name="Trinh H.N."/>
        </authorList>
    </citation>
    <scope>NUCLEOTIDE SEQUENCE [LARGE SCALE GENOMIC DNA]</scope>
    <source>
        <strain evidence="9 10">JH1-1</strain>
    </source>
</reference>
<dbReference type="AlphaFoldDB" id="A0A4R5KFR9"/>
<dbReference type="InterPro" id="IPR051393">
    <property type="entry name" value="ABC_transporter_permease"/>
</dbReference>
<keyword evidence="10" id="KW-1185">Reference proteome</keyword>
<evidence type="ECO:0000256" key="2">
    <source>
        <dbReference type="ARBA" id="ARBA00022448"/>
    </source>
</evidence>
<keyword evidence="3" id="KW-1003">Cell membrane</keyword>
<keyword evidence="4 7" id="KW-0812">Transmembrane</keyword>
<feature type="domain" description="ABC transmembrane type-1" evidence="8">
    <location>
        <begin position="74"/>
        <end position="284"/>
    </location>
</feature>
<dbReference type="Pfam" id="PF00528">
    <property type="entry name" value="BPD_transp_1"/>
    <property type="match status" value="1"/>
</dbReference>
<evidence type="ECO:0000256" key="6">
    <source>
        <dbReference type="ARBA" id="ARBA00023136"/>
    </source>
</evidence>
<evidence type="ECO:0000259" key="8">
    <source>
        <dbReference type="PROSITE" id="PS50928"/>
    </source>
</evidence>
<dbReference type="RefSeq" id="WP_133204884.1">
    <property type="nucleotide sequence ID" value="NZ_SMRU01000016.1"/>
</dbReference>
<organism evidence="9 10">
    <name type="scientific">Arthrobacter terricola</name>
    <dbReference type="NCBI Taxonomy" id="2547396"/>
    <lineage>
        <taxon>Bacteria</taxon>
        <taxon>Bacillati</taxon>
        <taxon>Actinomycetota</taxon>
        <taxon>Actinomycetes</taxon>
        <taxon>Micrococcales</taxon>
        <taxon>Micrococcaceae</taxon>
        <taxon>Arthrobacter</taxon>
    </lineage>
</organism>
<feature type="transmembrane region" description="Helical" evidence="7">
    <location>
        <begin position="157"/>
        <end position="178"/>
    </location>
</feature>
<dbReference type="InterPro" id="IPR035906">
    <property type="entry name" value="MetI-like_sf"/>
</dbReference>
<proteinExistence type="inferred from homology"/>
<dbReference type="Gene3D" id="1.10.3720.10">
    <property type="entry name" value="MetI-like"/>
    <property type="match status" value="1"/>
</dbReference>
<dbReference type="Proteomes" id="UP000295511">
    <property type="component" value="Unassembled WGS sequence"/>
</dbReference>
<feature type="transmembrane region" description="Helical" evidence="7">
    <location>
        <begin position="264"/>
        <end position="284"/>
    </location>
</feature>
<dbReference type="GO" id="GO:0055085">
    <property type="term" value="P:transmembrane transport"/>
    <property type="evidence" value="ECO:0007669"/>
    <property type="project" value="InterPro"/>
</dbReference>
<dbReference type="GO" id="GO:0005886">
    <property type="term" value="C:plasma membrane"/>
    <property type="evidence" value="ECO:0007669"/>
    <property type="project" value="UniProtKB-SubCell"/>
</dbReference>
<evidence type="ECO:0000256" key="4">
    <source>
        <dbReference type="ARBA" id="ARBA00022692"/>
    </source>
</evidence>